<evidence type="ECO:0000256" key="2">
    <source>
        <dbReference type="ARBA" id="ARBA00022679"/>
    </source>
</evidence>
<dbReference type="InterPro" id="IPR013024">
    <property type="entry name" value="GGCT-like"/>
</dbReference>
<dbReference type="InterPro" id="IPR009288">
    <property type="entry name" value="AIG2-like_dom"/>
</dbReference>
<evidence type="ECO:0000256" key="1">
    <source>
        <dbReference type="ARBA" id="ARBA00008861"/>
    </source>
</evidence>
<proteinExistence type="inferred from homology"/>
<evidence type="ECO:0000259" key="4">
    <source>
        <dbReference type="Pfam" id="PF06094"/>
    </source>
</evidence>
<dbReference type="PANTHER" id="PTHR31544">
    <property type="entry name" value="AIG2-LIKE PROTEIN D"/>
    <property type="match status" value="1"/>
</dbReference>
<dbReference type="RefSeq" id="XP_056555886.1">
    <property type="nucleotide sequence ID" value="XM_056700473.1"/>
</dbReference>
<accession>A0A9W9S3M9</accession>
<evidence type="ECO:0000313" key="6">
    <source>
        <dbReference type="Proteomes" id="UP001147782"/>
    </source>
</evidence>
<dbReference type="InterPro" id="IPR045038">
    <property type="entry name" value="AIG2-like"/>
</dbReference>
<dbReference type="EMBL" id="JAPZBS010000005">
    <property type="protein sequence ID" value="KAJ5371452.1"/>
    <property type="molecule type" value="Genomic_DNA"/>
</dbReference>
<dbReference type="AlphaFoldDB" id="A0A9W9S3M9"/>
<evidence type="ECO:0000313" key="5">
    <source>
        <dbReference type="EMBL" id="KAJ5371452.1"/>
    </source>
</evidence>
<keyword evidence="2" id="KW-0808">Transferase</keyword>
<comment type="similarity">
    <text evidence="1">Belongs to the gamma-glutamylcyclotransferase family.</text>
</comment>
<evidence type="ECO:0000256" key="3">
    <source>
        <dbReference type="ARBA" id="ARBA00030602"/>
    </source>
</evidence>
<reference evidence="5" key="2">
    <citation type="journal article" date="2023" name="IMA Fungus">
        <title>Comparative genomic study of the Penicillium genus elucidates a diverse pangenome and 15 lateral gene transfer events.</title>
        <authorList>
            <person name="Petersen C."/>
            <person name="Sorensen T."/>
            <person name="Nielsen M.R."/>
            <person name="Sondergaard T.E."/>
            <person name="Sorensen J.L."/>
            <person name="Fitzpatrick D.A."/>
            <person name="Frisvad J.C."/>
            <person name="Nielsen K.L."/>
        </authorList>
    </citation>
    <scope>NUCLEOTIDE SEQUENCE</scope>
    <source>
        <strain evidence="5">IBT 29864</strain>
    </source>
</reference>
<sequence>MSPLVQRLKVAPPSDFFYSPTTPSTDGLTPIPTGPYFFYGTLSDPSLLSEILDLSKNPELKPAYLVGYRCMMWGQYPALMDAPGMIVKGVVYHVCTQEDGEKLATYETNSYRVEACRIRYFDDKEPSDNLGYTFKFAGNVNDLEEGDFDLTAWLSRIGRETAVDGPMVAKKESASCREQT</sequence>
<reference evidence="5" key="1">
    <citation type="submission" date="2022-11" db="EMBL/GenBank/DDBJ databases">
        <authorList>
            <person name="Petersen C."/>
        </authorList>
    </citation>
    <scope>NUCLEOTIDE SEQUENCE</scope>
    <source>
        <strain evidence="5">IBT 29864</strain>
    </source>
</reference>
<comment type="caution">
    <text evidence="5">The sequence shown here is derived from an EMBL/GenBank/DDBJ whole genome shotgun (WGS) entry which is preliminary data.</text>
</comment>
<dbReference type="OrthoDB" id="3262926at2759"/>
<dbReference type="GeneID" id="81439652"/>
<dbReference type="Pfam" id="PF06094">
    <property type="entry name" value="GGACT"/>
    <property type="match status" value="1"/>
</dbReference>
<dbReference type="PANTHER" id="PTHR31544:SF4">
    <property type="entry name" value="GAMMA-GLUTAMYLCYCLOTRANSFERASE-RELATED"/>
    <property type="match status" value="1"/>
</dbReference>
<dbReference type="SUPFAM" id="SSF110857">
    <property type="entry name" value="Gamma-glutamyl cyclotransferase-like"/>
    <property type="match status" value="1"/>
</dbReference>
<feature type="domain" description="Gamma-glutamylcyclotransferase AIG2-like" evidence="4">
    <location>
        <begin position="36"/>
        <end position="148"/>
    </location>
</feature>
<name>A0A9W9S3M9_9EURO</name>
<dbReference type="InterPro" id="IPR036568">
    <property type="entry name" value="GGCT-like_sf"/>
</dbReference>
<organism evidence="5 6">
    <name type="scientific">Penicillium cataractarum</name>
    <dbReference type="NCBI Taxonomy" id="2100454"/>
    <lineage>
        <taxon>Eukaryota</taxon>
        <taxon>Fungi</taxon>
        <taxon>Dikarya</taxon>
        <taxon>Ascomycota</taxon>
        <taxon>Pezizomycotina</taxon>
        <taxon>Eurotiomycetes</taxon>
        <taxon>Eurotiomycetidae</taxon>
        <taxon>Eurotiales</taxon>
        <taxon>Aspergillaceae</taxon>
        <taxon>Penicillium</taxon>
    </lineage>
</organism>
<dbReference type="Gene3D" id="3.10.490.10">
    <property type="entry name" value="Gamma-glutamyl cyclotransferase-like"/>
    <property type="match status" value="1"/>
</dbReference>
<dbReference type="CDD" id="cd06661">
    <property type="entry name" value="GGCT_like"/>
    <property type="match status" value="1"/>
</dbReference>
<keyword evidence="6" id="KW-1185">Reference proteome</keyword>
<dbReference type="GO" id="GO:0016740">
    <property type="term" value="F:transferase activity"/>
    <property type="evidence" value="ECO:0007669"/>
    <property type="project" value="UniProtKB-KW"/>
</dbReference>
<gene>
    <name evidence="5" type="ORF">N7496_007544</name>
</gene>
<protein>
    <recommendedName>
        <fullName evidence="3">Putative gamma-glutamylcyclotransferase</fullName>
    </recommendedName>
</protein>
<dbReference type="Proteomes" id="UP001147782">
    <property type="component" value="Unassembled WGS sequence"/>
</dbReference>